<protein>
    <submittedName>
        <fullName evidence="2">Uncharacterized protein</fullName>
    </submittedName>
</protein>
<evidence type="ECO:0000256" key="1">
    <source>
        <dbReference type="SAM" id="MobiDB-lite"/>
    </source>
</evidence>
<comment type="caution">
    <text evidence="2">The sequence shown here is derived from an EMBL/GenBank/DDBJ whole genome shotgun (WGS) entry which is preliminary data.</text>
</comment>
<feature type="non-terminal residue" evidence="2">
    <location>
        <position position="1"/>
    </location>
</feature>
<dbReference type="EMBL" id="JARKIE010001451">
    <property type="protein sequence ID" value="KAJ7601999.1"/>
    <property type="molecule type" value="Genomic_DNA"/>
</dbReference>
<dbReference type="AlphaFoldDB" id="A0AAD7AX02"/>
<feature type="region of interest" description="Disordered" evidence="1">
    <location>
        <begin position="1"/>
        <end position="29"/>
    </location>
</feature>
<proteinExistence type="predicted"/>
<keyword evidence="3" id="KW-1185">Reference proteome</keyword>
<feature type="compositionally biased region" description="Basic and acidic residues" evidence="1">
    <location>
        <begin position="1"/>
        <end position="14"/>
    </location>
</feature>
<gene>
    <name evidence="2" type="ORF">B0H17DRAFT_1122712</name>
</gene>
<organism evidence="2 3">
    <name type="scientific">Mycena rosella</name>
    <name type="common">Pink bonnet</name>
    <name type="synonym">Agaricus rosellus</name>
    <dbReference type="NCBI Taxonomy" id="1033263"/>
    <lineage>
        <taxon>Eukaryota</taxon>
        <taxon>Fungi</taxon>
        <taxon>Dikarya</taxon>
        <taxon>Basidiomycota</taxon>
        <taxon>Agaricomycotina</taxon>
        <taxon>Agaricomycetes</taxon>
        <taxon>Agaricomycetidae</taxon>
        <taxon>Agaricales</taxon>
        <taxon>Marasmiineae</taxon>
        <taxon>Mycenaceae</taxon>
        <taxon>Mycena</taxon>
    </lineage>
</organism>
<evidence type="ECO:0000313" key="3">
    <source>
        <dbReference type="Proteomes" id="UP001221757"/>
    </source>
</evidence>
<reference evidence="2" key="1">
    <citation type="submission" date="2023-03" db="EMBL/GenBank/DDBJ databases">
        <title>Massive genome expansion in bonnet fungi (Mycena s.s.) driven by repeated elements and novel gene families across ecological guilds.</title>
        <authorList>
            <consortium name="Lawrence Berkeley National Laboratory"/>
            <person name="Harder C.B."/>
            <person name="Miyauchi S."/>
            <person name="Viragh M."/>
            <person name="Kuo A."/>
            <person name="Thoen E."/>
            <person name="Andreopoulos B."/>
            <person name="Lu D."/>
            <person name="Skrede I."/>
            <person name="Drula E."/>
            <person name="Henrissat B."/>
            <person name="Morin E."/>
            <person name="Kohler A."/>
            <person name="Barry K."/>
            <person name="LaButti K."/>
            <person name="Morin E."/>
            <person name="Salamov A."/>
            <person name="Lipzen A."/>
            <person name="Mereny Z."/>
            <person name="Hegedus B."/>
            <person name="Baldrian P."/>
            <person name="Stursova M."/>
            <person name="Weitz H."/>
            <person name="Taylor A."/>
            <person name="Grigoriev I.V."/>
            <person name="Nagy L.G."/>
            <person name="Martin F."/>
            <person name="Kauserud H."/>
        </authorList>
    </citation>
    <scope>NUCLEOTIDE SEQUENCE</scope>
    <source>
        <strain evidence="2">CBHHK067</strain>
    </source>
</reference>
<evidence type="ECO:0000313" key="2">
    <source>
        <dbReference type="EMBL" id="KAJ7601999.1"/>
    </source>
</evidence>
<dbReference type="Proteomes" id="UP001221757">
    <property type="component" value="Unassembled WGS sequence"/>
</dbReference>
<sequence>MRVDAAGGTRERTRGAAAQRSARTRKGRHDARVWVRVARMSGPARWCRGSLEVL</sequence>
<accession>A0AAD7AX02</accession>
<name>A0AAD7AX02_MYCRO</name>